<keyword evidence="6 9" id="KW-0350">Heme biosynthesis</keyword>
<dbReference type="NCBIfam" id="TIGR01473">
    <property type="entry name" value="cyoE_ctaB"/>
    <property type="match status" value="1"/>
</dbReference>
<dbReference type="PANTHER" id="PTHR43448:SF2">
    <property type="entry name" value="PROTOHEME IX FARNESYLTRANSFERASE, MITOCHONDRIAL"/>
    <property type="match status" value="1"/>
</dbReference>
<feature type="transmembrane region" description="Helical" evidence="9">
    <location>
        <begin position="185"/>
        <end position="207"/>
    </location>
</feature>
<evidence type="ECO:0000313" key="11">
    <source>
        <dbReference type="Proteomes" id="UP000572212"/>
    </source>
</evidence>
<dbReference type="GO" id="GO:0005886">
    <property type="term" value="C:plasma membrane"/>
    <property type="evidence" value="ECO:0007669"/>
    <property type="project" value="UniProtKB-SubCell"/>
</dbReference>
<feature type="transmembrane region" description="Helical" evidence="9">
    <location>
        <begin position="30"/>
        <end position="55"/>
    </location>
</feature>
<evidence type="ECO:0000256" key="5">
    <source>
        <dbReference type="ARBA" id="ARBA00022989"/>
    </source>
</evidence>
<gene>
    <name evidence="9" type="primary">ctaB</name>
    <name evidence="10" type="ORF">GGQ92_000091</name>
</gene>
<dbReference type="CDD" id="cd13957">
    <property type="entry name" value="PT_UbiA_Cox10"/>
    <property type="match status" value="1"/>
</dbReference>
<evidence type="ECO:0000256" key="8">
    <source>
        <dbReference type="ARBA" id="ARBA00047690"/>
    </source>
</evidence>
<comment type="subunit">
    <text evidence="9">Interacts with CtaA.</text>
</comment>
<keyword evidence="11" id="KW-1185">Reference proteome</keyword>
<comment type="similarity">
    <text evidence="9">Belongs to the UbiA prenyltransferase family. Protoheme IX farnesyltransferase subfamily.</text>
</comment>
<evidence type="ECO:0000256" key="1">
    <source>
        <dbReference type="ARBA" id="ARBA00004141"/>
    </source>
</evidence>
<dbReference type="EMBL" id="JACHON010000001">
    <property type="protein sequence ID" value="MBB6511324.1"/>
    <property type="molecule type" value="Genomic_DNA"/>
</dbReference>
<feature type="transmembrane region" description="Helical" evidence="9">
    <location>
        <begin position="288"/>
        <end position="307"/>
    </location>
</feature>
<dbReference type="AlphaFoldDB" id="A0A841RK27"/>
<dbReference type="Pfam" id="PF01040">
    <property type="entry name" value="UbiA"/>
    <property type="match status" value="1"/>
</dbReference>
<dbReference type="Gene3D" id="1.10.357.140">
    <property type="entry name" value="UbiA prenyltransferase"/>
    <property type="match status" value="1"/>
</dbReference>
<comment type="subcellular location">
    <subcellularLocation>
        <location evidence="9">Cell membrane</location>
        <topology evidence="9">Multi-pass membrane protein</topology>
    </subcellularLocation>
    <subcellularLocation>
        <location evidence="1">Membrane</location>
        <topology evidence="1">Multi-pass membrane protein</topology>
    </subcellularLocation>
</comment>
<evidence type="ECO:0000313" key="10">
    <source>
        <dbReference type="EMBL" id="MBB6511324.1"/>
    </source>
</evidence>
<dbReference type="Proteomes" id="UP000572212">
    <property type="component" value="Unassembled WGS sequence"/>
</dbReference>
<dbReference type="HAMAP" id="MF_00154">
    <property type="entry name" value="CyoE_CtaB"/>
    <property type="match status" value="1"/>
</dbReference>
<dbReference type="InterPro" id="IPR044878">
    <property type="entry name" value="UbiA_sf"/>
</dbReference>
<evidence type="ECO:0000256" key="4">
    <source>
        <dbReference type="ARBA" id="ARBA00022692"/>
    </source>
</evidence>
<comment type="pathway">
    <text evidence="9">Porphyrin-containing compound metabolism; heme O biosynthesis; heme O from protoheme: step 1/1.</text>
</comment>
<feature type="transmembrane region" description="Helical" evidence="9">
    <location>
        <begin position="159"/>
        <end position="179"/>
    </location>
</feature>
<feature type="transmembrane region" description="Helical" evidence="9">
    <location>
        <begin position="235"/>
        <end position="268"/>
    </location>
</feature>
<protein>
    <recommendedName>
        <fullName evidence="9">Protoheme IX farnesyltransferase</fullName>
        <ecNumber evidence="9">2.5.1.141</ecNumber>
    </recommendedName>
    <alternativeName>
        <fullName evidence="9">Heme B farnesyltransferase</fullName>
    </alternativeName>
    <alternativeName>
        <fullName evidence="9">Heme O synthase</fullName>
    </alternativeName>
</protein>
<dbReference type="PROSITE" id="PS00943">
    <property type="entry name" value="UBIA"/>
    <property type="match status" value="1"/>
</dbReference>
<dbReference type="InterPro" id="IPR006369">
    <property type="entry name" value="Protohaem_IX_farnesylTrfase"/>
</dbReference>
<comment type="function">
    <text evidence="9">Converts heme B (protoheme IX) to heme O by substitution of the vinyl group on carbon 2 of heme B porphyrin ring with a hydroxyethyl farnesyl side group.</text>
</comment>
<keyword evidence="7 9" id="KW-0472">Membrane</keyword>
<dbReference type="RefSeq" id="WP_184243429.1">
    <property type="nucleotide sequence ID" value="NZ_BAAACU010000020.1"/>
</dbReference>
<organism evidence="10 11">
    <name type="scientific">Gracilibacillus halotolerans</name>
    <dbReference type="NCBI Taxonomy" id="74386"/>
    <lineage>
        <taxon>Bacteria</taxon>
        <taxon>Bacillati</taxon>
        <taxon>Bacillota</taxon>
        <taxon>Bacilli</taxon>
        <taxon>Bacillales</taxon>
        <taxon>Bacillaceae</taxon>
        <taxon>Gracilibacillus</taxon>
    </lineage>
</organism>
<feature type="transmembrane region" description="Helical" evidence="9">
    <location>
        <begin position="107"/>
        <end position="129"/>
    </location>
</feature>
<evidence type="ECO:0000256" key="2">
    <source>
        <dbReference type="ARBA" id="ARBA00022475"/>
    </source>
</evidence>
<feature type="transmembrane region" description="Helical" evidence="9">
    <location>
        <begin position="135"/>
        <end position="152"/>
    </location>
</feature>
<dbReference type="UniPathway" id="UPA00834">
    <property type="reaction ID" value="UER00712"/>
</dbReference>
<comment type="miscellaneous">
    <text evidence="9">Carbon 2 of the heme B porphyrin ring is defined according to the Fischer nomenclature.</text>
</comment>
<evidence type="ECO:0000256" key="9">
    <source>
        <dbReference type="HAMAP-Rule" id="MF_00154"/>
    </source>
</evidence>
<evidence type="ECO:0000256" key="3">
    <source>
        <dbReference type="ARBA" id="ARBA00022679"/>
    </source>
</evidence>
<reference evidence="10 11" key="1">
    <citation type="submission" date="2020-08" db="EMBL/GenBank/DDBJ databases">
        <title>Genomic Encyclopedia of Type Strains, Phase IV (KMG-IV): sequencing the most valuable type-strain genomes for metagenomic binning, comparative biology and taxonomic classification.</title>
        <authorList>
            <person name="Goeker M."/>
        </authorList>
    </citation>
    <scope>NUCLEOTIDE SEQUENCE [LARGE SCALE GENOMIC DNA]</scope>
    <source>
        <strain evidence="10 11">DSM 11805</strain>
    </source>
</reference>
<evidence type="ECO:0000256" key="7">
    <source>
        <dbReference type="ARBA" id="ARBA00023136"/>
    </source>
</evidence>
<keyword evidence="4 9" id="KW-0812">Transmembrane</keyword>
<keyword evidence="5 9" id="KW-1133">Transmembrane helix</keyword>
<accession>A0A841RK27</accession>
<keyword evidence="2 9" id="KW-1003">Cell membrane</keyword>
<comment type="catalytic activity">
    <reaction evidence="8 9">
        <text>heme b + (2E,6E)-farnesyl diphosphate + H2O = Fe(II)-heme o + diphosphate</text>
        <dbReference type="Rhea" id="RHEA:28070"/>
        <dbReference type="ChEBI" id="CHEBI:15377"/>
        <dbReference type="ChEBI" id="CHEBI:33019"/>
        <dbReference type="ChEBI" id="CHEBI:60344"/>
        <dbReference type="ChEBI" id="CHEBI:60530"/>
        <dbReference type="ChEBI" id="CHEBI:175763"/>
        <dbReference type="EC" id="2.5.1.141"/>
    </reaction>
</comment>
<keyword evidence="3 9" id="KW-0808">Transferase</keyword>
<dbReference type="GO" id="GO:0048034">
    <property type="term" value="P:heme O biosynthetic process"/>
    <property type="evidence" value="ECO:0007669"/>
    <property type="project" value="UniProtKB-UniRule"/>
</dbReference>
<name>A0A841RK27_9BACI</name>
<dbReference type="PANTHER" id="PTHR43448">
    <property type="entry name" value="PROTOHEME IX FARNESYLTRANSFERASE, MITOCHONDRIAL"/>
    <property type="match status" value="1"/>
</dbReference>
<dbReference type="InterPro" id="IPR000537">
    <property type="entry name" value="UbiA_prenyltransferase"/>
</dbReference>
<evidence type="ECO:0000256" key="6">
    <source>
        <dbReference type="ARBA" id="ARBA00023133"/>
    </source>
</evidence>
<dbReference type="GO" id="GO:0008495">
    <property type="term" value="F:protoheme IX farnesyltransferase activity"/>
    <property type="evidence" value="ECO:0007669"/>
    <property type="project" value="UniProtKB-UniRule"/>
</dbReference>
<feature type="transmembrane region" description="Helical" evidence="9">
    <location>
        <begin position="61"/>
        <end position="86"/>
    </location>
</feature>
<dbReference type="InterPro" id="IPR030470">
    <property type="entry name" value="UbiA_prenylTrfase_CS"/>
</dbReference>
<dbReference type="EC" id="2.5.1.141" evidence="9"/>
<comment type="caution">
    <text evidence="10">The sequence shown here is derived from an EMBL/GenBank/DDBJ whole genome shotgun (WGS) entry which is preliminary data.</text>
</comment>
<sequence>MEKINVETSSPLIKWADSDFQYNWSDMKQLLKVGIINSNTMTAFAGFWVALYYTGASFSEYWHMLLVTVIGTAFVIAGGCVLNNYFDRDIDNVMERTKERPTVTGKIPIRHVIFMGVAFSVVGILILGLASIQTAIIGLIGWFSYVVLYTLWSKRKYTINTGIGSLSGAIPPLIGWSAVEPSLQPAAYVFFLLIFIWQTPHFLAIAIRKTEDYRAANIPMLPVVHGNEMTRRQMLIYILCLLPIPFFLYELGTVFIIIGTILNIGWIYLALTGYKKDVDFLKWANKMFAYSLLYLTLICIVMIFITFPSNIL</sequence>
<proteinExistence type="inferred from homology"/>